<evidence type="ECO:0000256" key="2">
    <source>
        <dbReference type="ARBA" id="ARBA00022670"/>
    </source>
</evidence>
<dbReference type="PROSITE" id="PS00708">
    <property type="entry name" value="PRO_ENDOPEP_SER"/>
    <property type="match status" value="1"/>
</dbReference>
<keyword evidence="8" id="KW-1185">Reference proteome</keyword>
<sequence length="733" mass="82398">MSFNPPLAAKRPHTVTHHGRTLTDHYEWLRDADNPEVLQHLREENSYTEQLTADQQPLREQIFAEIKSHTIETDLSVPIRRDDWWYFVRTREGSQYPIHCRVAAESTGDLVADWTPPVVERDQPLSGEQVILDVNEAAEGHPFFSLGGMSVSPDGNTLAYLVDTTGNELYRLLVRDLTTGEDHQEDLTGVFAGLSFDRTGQQVFYCLPDDSWRPNRVMVHRLGASSSADQLIYQEPDQMYWTGFSLSADRTELIISSGTSEISETRVLALSETDPSIPAPQLAVSRQLNSLHTLTPVVIDDQRFYLIVHDRNPLDGTPLPNNTVSMVAAQTVTEPETWRTVMPHSFTTKIDEVDVNRTHAIVSARVETTPRTMVIPLEGLGTENQQPAVEPQFPEELFSCELVSAPYQSPLIRLSYSSWVTPVHVLDYDPTTRELSVRRRQEVPDYDPSAYLVERWWAPTSRPEESVAIPLSIIRHRDVAWDGSNPALLYGYGSYEISMDPFFAPSRLSLLDRGVVFVVIHVRGGGELGRPWYEHGKKLHKKNSFTDFVDATRFVASSGWVDPDRIVAMGGSAGGLLMGAVANLAPELYRAILADVPFVDVLTSMLDPDLPLTTLEWDEWGNPLQDPEAYDYMASYTPYANVRPVDYPAIAAVTSLHDTRVLYVEPAKWVQQLRQTVTSRHDAPVEAGGSPVLLKIEMDGGHGGASGRYRMWEDQAWEYAFLLTALNATERRR</sequence>
<evidence type="ECO:0000313" key="8">
    <source>
        <dbReference type="Proteomes" id="UP001224674"/>
    </source>
</evidence>
<dbReference type="EMBL" id="CP122566">
    <property type="protein sequence ID" value="WGH93060.1"/>
    <property type="molecule type" value="Genomic_DNA"/>
</dbReference>
<dbReference type="PANTHER" id="PTHR11757">
    <property type="entry name" value="PROTEASE FAMILY S9A OLIGOPEPTIDASE"/>
    <property type="match status" value="1"/>
</dbReference>
<dbReference type="GO" id="GO:0004252">
    <property type="term" value="F:serine-type endopeptidase activity"/>
    <property type="evidence" value="ECO:0007669"/>
    <property type="project" value="InterPro"/>
</dbReference>
<dbReference type="Proteomes" id="UP001224674">
    <property type="component" value="Chromosome"/>
</dbReference>
<dbReference type="AlphaFoldDB" id="A0AAJ6DBW6"/>
<accession>A0AAJ6DBW6</accession>
<evidence type="ECO:0000256" key="1">
    <source>
        <dbReference type="ARBA" id="ARBA00005228"/>
    </source>
</evidence>
<keyword evidence="4" id="KW-0720">Serine protease</keyword>
<dbReference type="RefSeq" id="WP_279674825.1">
    <property type="nucleotide sequence ID" value="NZ_CP122566.1"/>
</dbReference>
<feature type="domain" description="Peptidase S9A N-terminal" evidence="6">
    <location>
        <begin position="8"/>
        <end position="439"/>
    </location>
</feature>
<protein>
    <submittedName>
        <fullName evidence="7">S9 family peptidase</fullName>
    </submittedName>
</protein>
<gene>
    <name evidence="7" type="ORF">QDX21_12330</name>
</gene>
<evidence type="ECO:0000256" key="4">
    <source>
        <dbReference type="ARBA" id="ARBA00022825"/>
    </source>
</evidence>
<comment type="similarity">
    <text evidence="1">Belongs to the peptidase S9A family.</text>
</comment>
<proteinExistence type="inferred from homology"/>
<dbReference type="InterPro" id="IPR023302">
    <property type="entry name" value="Pept_S9A_N"/>
</dbReference>
<evidence type="ECO:0000259" key="5">
    <source>
        <dbReference type="Pfam" id="PF00326"/>
    </source>
</evidence>
<organism evidence="7 8">
    <name type="scientific">Auritidibacter ignavus</name>
    <dbReference type="NCBI Taxonomy" id="678932"/>
    <lineage>
        <taxon>Bacteria</taxon>
        <taxon>Bacillati</taxon>
        <taxon>Actinomycetota</taxon>
        <taxon>Actinomycetes</taxon>
        <taxon>Micrococcales</taxon>
        <taxon>Micrococcaceae</taxon>
        <taxon>Auritidibacter</taxon>
    </lineage>
</organism>
<dbReference type="PANTHER" id="PTHR11757:SF19">
    <property type="entry name" value="PROLYL ENDOPEPTIDASE-LIKE"/>
    <property type="match status" value="1"/>
</dbReference>
<dbReference type="InterPro" id="IPR002470">
    <property type="entry name" value="Peptidase_S9A"/>
</dbReference>
<dbReference type="Gene3D" id="2.130.10.120">
    <property type="entry name" value="Prolyl oligopeptidase, N-terminal domain"/>
    <property type="match status" value="1"/>
</dbReference>
<dbReference type="InterPro" id="IPR002471">
    <property type="entry name" value="Pept_S9_AS"/>
</dbReference>
<dbReference type="InterPro" id="IPR051543">
    <property type="entry name" value="Serine_Peptidase_S9A"/>
</dbReference>
<dbReference type="InterPro" id="IPR029058">
    <property type="entry name" value="AB_hydrolase_fold"/>
</dbReference>
<dbReference type="GO" id="GO:0006508">
    <property type="term" value="P:proteolysis"/>
    <property type="evidence" value="ECO:0007669"/>
    <property type="project" value="UniProtKB-KW"/>
</dbReference>
<dbReference type="InterPro" id="IPR001375">
    <property type="entry name" value="Peptidase_S9_cat"/>
</dbReference>
<keyword evidence="2" id="KW-0645">Protease</keyword>
<dbReference type="Pfam" id="PF02897">
    <property type="entry name" value="Peptidase_S9_N"/>
    <property type="match status" value="1"/>
</dbReference>
<evidence type="ECO:0000259" key="6">
    <source>
        <dbReference type="Pfam" id="PF02897"/>
    </source>
</evidence>
<name>A0AAJ6DBW6_9MICC</name>
<dbReference type="SUPFAM" id="SSF50993">
    <property type="entry name" value="Peptidase/esterase 'gauge' domain"/>
    <property type="match status" value="1"/>
</dbReference>
<feature type="domain" description="Peptidase S9 prolyl oligopeptidase catalytic" evidence="5">
    <location>
        <begin position="506"/>
        <end position="727"/>
    </location>
</feature>
<dbReference type="Pfam" id="PF00326">
    <property type="entry name" value="Peptidase_S9"/>
    <property type="match status" value="1"/>
</dbReference>
<dbReference type="PRINTS" id="PR00862">
    <property type="entry name" value="PROLIGOPTASE"/>
</dbReference>
<evidence type="ECO:0000313" key="7">
    <source>
        <dbReference type="EMBL" id="WGH93060.1"/>
    </source>
</evidence>
<evidence type="ECO:0000256" key="3">
    <source>
        <dbReference type="ARBA" id="ARBA00022801"/>
    </source>
</evidence>
<keyword evidence="3" id="KW-0378">Hydrolase</keyword>
<reference evidence="7 8" key="1">
    <citation type="submission" date="2023-03" db="EMBL/GenBank/DDBJ databases">
        <title>Complete genome sequences of several Auritidibacter ignavus strains isolated from ear infections.</title>
        <authorList>
            <person name="Baehr T."/>
            <person name="Baumhoegger A.M."/>
        </authorList>
    </citation>
    <scope>NUCLEOTIDE SEQUENCE [LARGE SCALE GENOMIC DNA]</scope>
    <source>
        <strain evidence="7 8">BABAE-6</strain>
    </source>
</reference>
<dbReference type="SUPFAM" id="SSF53474">
    <property type="entry name" value="alpha/beta-Hydrolases"/>
    <property type="match status" value="1"/>
</dbReference>
<dbReference type="Gene3D" id="3.40.50.1820">
    <property type="entry name" value="alpha/beta hydrolase"/>
    <property type="match status" value="1"/>
</dbReference>